<dbReference type="EMBL" id="MCRK01000036">
    <property type="protein sequence ID" value="OPA77228.1"/>
    <property type="molecule type" value="Genomic_DNA"/>
</dbReference>
<dbReference type="RefSeq" id="WP_078387701.1">
    <property type="nucleotide sequence ID" value="NZ_CP012546.1"/>
</dbReference>
<evidence type="ECO:0000256" key="1">
    <source>
        <dbReference type="SAM" id="Phobius"/>
    </source>
</evidence>
<keyword evidence="1" id="KW-0472">Membrane</keyword>
<feature type="transmembrane region" description="Helical" evidence="1">
    <location>
        <begin position="12"/>
        <end position="34"/>
    </location>
</feature>
<dbReference type="AlphaFoldDB" id="A0AAX0L9S8"/>
<dbReference type="Proteomes" id="UP000189728">
    <property type="component" value="Unassembled WGS sequence"/>
</dbReference>
<keyword evidence="1" id="KW-1133">Transmembrane helix</keyword>
<name>A0AAX0L9S8_9BACT</name>
<comment type="caution">
    <text evidence="2">The sequence shown here is derived from an EMBL/GenBank/DDBJ whole genome shotgun (WGS) entry which is preliminary data.</text>
</comment>
<proteinExistence type="predicted"/>
<protein>
    <submittedName>
        <fullName evidence="2">Uncharacterized protein</fullName>
    </submittedName>
</protein>
<gene>
    <name evidence="2" type="ORF">BFG04_03795</name>
</gene>
<keyword evidence="1" id="KW-0812">Transmembrane</keyword>
<evidence type="ECO:0000313" key="2">
    <source>
        <dbReference type="EMBL" id="OPA77228.1"/>
    </source>
</evidence>
<organism evidence="2 3">
    <name type="scientific">Campylobacter pinnipediorum subsp. pinnipediorum</name>
    <dbReference type="NCBI Taxonomy" id="1660067"/>
    <lineage>
        <taxon>Bacteria</taxon>
        <taxon>Pseudomonadati</taxon>
        <taxon>Campylobacterota</taxon>
        <taxon>Epsilonproteobacteria</taxon>
        <taxon>Campylobacterales</taxon>
        <taxon>Campylobacteraceae</taxon>
        <taxon>Campylobacter</taxon>
    </lineage>
</organism>
<sequence>MIHEIVTNDMFLFISGICSVIGLVLSLFATIKVIKINNSMNIKSQNITANNNSNAAGRDVR</sequence>
<evidence type="ECO:0000313" key="3">
    <source>
        <dbReference type="Proteomes" id="UP000189728"/>
    </source>
</evidence>
<reference evidence="2 3" key="1">
    <citation type="submission" date="2016-08" db="EMBL/GenBank/DDBJ databases">
        <title>Campylobacter species from sea mammals.</title>
        <authorList>
            <person name="Gilbert M.J."/>
            <person name="Byrne B.A."/>
            <person name="Zomer A.L."/>
            <person name="Wagenaar J.A."/>
        </authorList>
    </citation>
    <scope>NUCLEOTIDE SEQUENCE [LARGE SCALE GENOMIC DNA]</scope>
    <source>
        <strain evidence="2 3">1105248</strain>
    </source>
</reference>
<accession>A0AAX0L9S8</accession>